<dbReference type="RefSeq" id="WP_044057029.1">
    <property type="nucleotide sequence ID" value="NZ_CALBIY010000007.1"/>
</dbReference>
<dbReference type="STRING" id="589873.EP12_09605"/>
<evidence type="ECO:0000313" key="5">
    <source>
        <dbReference type="Proteomes" id="UP000263517"/>
    </source>
</evidence>
<dbReference type="Proteomes" id="UP000263517">
    <property type="component" value="Unassembled WGS sequence"/>
</dbReference>
<dbReference type="KEGG" id="aal:EP13_09410"/>
<evidence type="ECO:0000313" key="3">
    <source>
        <dbReference type="EMBL" id="HAW77712.1"/>
    </source>
</evidence>
<protein>
    <submittedName>
        <fullName evidence="2">Uncharacterized protein</fullName>
    </submittedName>
</protein>
<organism evidence="2 4">
    <name type="scientific">Alteromonas australica</name>
    <dbReference type="NCBI Taxonomy" id="589873"/>
    <lineage>
        <taxon>Bacteria</taxon>
        <taxon>Pseudomonadati</taxon>
        <taxon>Pseudomonadota</taxon>
        <taxon>Gammaproteobacteria</taxon>
        <taxon>Alteromonadales</taxon>
        <taxon>Alteromonadaceae</taxon>
        <taxon>Alteromonas/Salinimonas group</taxon>
        <taxon>Alteromonas</taxon>
    </lineage>
</organism>
<evidence type="ECO:0000256" key="1">
    <source>
        <dbReference type="SAM" id="Phobius"/>
    </source>
</evidence>
<feature type="transmembrane region" description="Helical" evidence="1">
    <location>
        <begin position="210"/>
        <end position="228"/>
    </location>
</feature>
<feature type="transmembrane region" description="Helical" evidence="1">
    <location>
        <begin position="179"/>
        <end position="204"/>
    </location>
</feature>
<feature type="transmembrane region" description="Helical" evidence="1">
    <location>
        <begin position="20"/>
        <end position="38"/>
    </location>
</feature>
<feature type="transmembrane region" description="Helical" evidence="1">
    <location>
        <begin position="129"/>
        <end position="154"/>
    </location>
</feature>
<gene>
    <name evidence="3" type="ORF">DCW74_18500</name>
    <name evidence="2" type="ORF">EP13_09410</name>
</gene>
<sequence>MESTIISNNPVESRYADSKFFGLFALFITFIVFGGFALNWLSNPSHLGRVTLWTGLHGGFSAAWYLLLLTQIKLASKGNYSTHKIFGKLSVFLVLGILLTGSIMAYEFYHRLAGFGVFNPEDAQARLRAGSFLGGAFLQWLIFLVLYVLGILNIKNPAHHKRFMIAAAIQMMPEGLNRVIHLLSIPGYSMFLFMFSVYLILMFYDWKVHGRLYASTALSFVLFCLLVLTMHTIFKWQAWGDWSVKMISSI</sequence>
<proteinExistence type="predicted"/>
<accession>A0A075P1P8</accession>
<evidence type="ECO:0000313" key="4">
    <source>
        <dbReference type="Proteomes" id="UP000056090"/>
    </source>
</evidence>
<keyword evidence="1" id="KW-0472">Membrane</keyword>
<keyword evidence="4" id="KW-1185">Reference proteome</keyword>
<reference evidence="3 5" key="2">
    <citation type="journal article" date="2018" name="Nat. Biotechnol.">
        <title>A standardized bacterial taxonomy based on genome phylogeny substantially revises the tree of life.</title>
        <authorList>
            <person name="Parks D.H."/>
            <person name="Chuvochina M."/>
            <person name="Waite D.W."/>
            <person name="Rinke C."/>
            <person name="Skarshewski A."/>
            <person name="Chaumeil P.A."/>
            <person name="Hugenholtz P."/>
        </authorList>
    </citation>
    <scope>NUCLEOTIDE SEQUENCE [LARGE SCALE GENOMIC DNA]</scope>
    <source>
        <strain evidence="3">UBA11978</strain>
    </source>
</reference>
<name>A0A075P1P8_9ALTE</name>
<keyword evidence="1" id="KW-0812">Transmembrane</keyword>
<dbReference type="GeneID" id="78255127"/>
<dbReference type="EMBL" id="DNAN01000646">
    <property type="protein sequence ID" value="HAW77712.1"/>
    <property type="molecule type" value="Genomic_DNA"/>
</dbReference>
<reference evidence="2 4" key="1">
    <citation type="submission" date="2014-06" db="EMBL/GenBank/DDBJ databases">
        <title>Genomes of Alteromonas australica, a world apart.</title>
        <authorList>
            <person name="Gonzaga A."/>
            <person name="Lopez-Perez M."/>
            <person name="Rodriguez-Valera F."/>
        </authorList>
    </citation>
    <scope>NUCLEOTIDE SEQUENCE [LARGE SCALE GENOMIC DNA]</scope>
    <source>
        <strain evidence="2 4">H 17</strain>
    </source>
</reference>
<dbReference type="EMBL" id="CP008849">
    <property type="protein sequence ID" value="AIF98875.1"/>
    <property type="molecule type" value="Genomic_DNA"/>
</dbReference>
<feature type="transmembrane region" description="Helical" evidence="1">
    <location>
        <begin position="89"/>
        <end position="109"/>
    </location>
</feature>
<evidence type="ECO:0000313" key="2">
    <source>
        <dbReference type="EMBL" id="AIF98875.1"/>
    </source>
</evidence>
<dbReference type="Proteomes" id="UP000056090">
    <property type="component" value="Chromosome"/>
</dbReference>
<keyword evidence="1" id="KW-1133">Transmembrane helix</keyword>
<dbReference type="AlphaFoldDB" id="A0A075P1P8"/>
<feature type="transmembrane region" description="Helical" evidence="1">
    <location>
        <begin position="50"/>
        <end position="68"/>
    </location>
</feature>